<proteinExistence type="predicted"/>
<keyword evidence="2" id="KW-1185">Reference proteome</keyword>
<dbReference type="EMBL" id="MF403008">
    <property type="protein sequence ID" value="AUZ95162.1"/>
    <property type="molecule type" value="Genomic_DNA"/>
</dbReference>
<dbReference type="Proteomes" id="UP000223025">
    <property type="component" value="Segment"/>
</dbReference>
<protein>
    <submittedName>
        <fullName evidence="1">Uncharacterized protein</fullName>
    </submittedName>
</protein>
<evidence type="ECO:0000313" key="1">
    <source>
        <dbReference type="EMBL" id="AUZ95162.1"/>
    </source>
</evidence>
<dbReference type="GeneID" id="40088406"/>
<evidence type="ECO:0000313" key="2">
    <source>
        <dbReference type="Proteomes" id="UP000223025"/>
    </source>
</evidence>
<accession>A0A2L0V019</accession>
<dbReference type="RefSeq" id="YP_009612068.1">
    <property type="nucleotide sequence ID" value="NC_042013.1"/>
</dbReference>
<organism evidence="1 2">
    <name type="scientific">Agrobacterium phage Atu_ph07</name>
    <dbReference type="NCBI Taxonomy" id="2024264"/>
    <lineage>
        <taxon>Viruses</taxon>
        <taxon>Duplodnaviria</taxon>
        <taxon>Heunggongvirae</taxon>
        <taxon>Uroviricota</taxon>
        <taxon>Caudoviricetes</taxon>
        <taxon>Polybotosvirus</taxon>
        <taxon>Polybotosvirus Atuph07</taxon>
    </lineage>
</organism>
<sequence>MNNLIFMSREYVIDVFKGTKYDTFIKALDSEGSTPHDFIWVLAEDVTLTNIHSYGFELSDIIPTRYNFNENVKCWNFHIRPNILYIWFKDIPDPTIINDFNVDKFIEIGWMS</sequence>
<name>A0A2L0V019_9CAUD</name>
<dbReference type="KEGG" id="vg:40088406"/>
<reference evidence="1 2" key="1">
    <citation type="submission" date="2017-06" db="EMBL/GenBank/DDBJ databases">
        <authorList>
            <person name="Kim H.J."/>
            <person name="Triplett B.A."/>
        </authorList>
    </citation>
    <scope>NUCLEOTIDE SEQUENCE [LARGE SCALE GENOMIC DNA]</scope>
</reference>